<reference evidence="1" key="1">
    <citation type="journal article" date="2009" name="Plant Mol. Biol.">
        <title>Insights into corn genes derived from large-scale cDNA sequencing.</title>
        <authorList>
            <person name="Alexandrov N.N."/>
            <person name="Brover V.V."/>
            <person name="Freidin S."/>
            <person name="Troukhan M.E."/>
            <person name="Tatarinova T.V."/>
            <person name="Zhang H."/>
            <person name="Swaller T.J."/>
            <person name="Lu Y.P."/>
            <person name="Bouck J."/>
            <person name="Flavell R.B."/>
            <person name="Feldmann K.A."/>
        </authorList>
    </citation>
    <scope>NUCLEOTIDE SEQUENCE</scope>
</reference>
<proteinExistence type="evidence at transcript level"/>
<evidence type="ECO:0000313" key="1">
    <source>
        <dbReference type="EMBL" id="ACG40683.1"/>
    </source>
</evidence>
<dbReference type="EMBL" id="EU968565">
    <property type="protein sequence ID" value="ACG40683.1"/>
    <property type="molecule type" value="mRNA"/>
</dbReference>
<accession>B6TUA0</accession>
<name>B6TUA0_MAIZE</name>
<organism evidence="1">
    <name type="scientific">Zea mays</name>
    <name type="common">Maize</name>
    <dbReference type="NCBI Taxonomy" id="4577"/>
    <lineage>
        <taxon>Eukaryota</taxon>
        <taxon>Viridiplantae</taxon>
        <taxon>Streptophyta</taxon>
        <taxon>Embryophyta</taxon>
        <taxon>Tracheophyta</taxon>
        <taxon>Spermatophyta</taxon>
        <taxon>Magnoliopsida</taxon>
        <taxon>Liliopsida</taxon>
        <taxon>Poales</taxon>
        <taxon>Poaceae</taxon>
        <taxon>PACMAD clade</taxon>
        <taxon>Panicoideae</taxon>
        <taxon>Andropogonodae</taxon>
        <taxon>Andropogoneae</taxon>
        <taxon>Tripsacinae</taxon>
        <taxon>Zea</taxon>
    </lineage>
</organism>
<sequence length="130" mass="13699">MGGKSSGDECSAPLCCLLFQSPRSIRSLAFLCLIAGGDCKLVEVVLLLCSEVLPCSLLHLCACVVLCSSDYCHRGLVPGLPAARCSSSRTGAVDVSHGLSSDSSISVNLPLCRPGRGRQNWFSGTELRVR</sequence>
<dbReference type="AlphaFoldDB" id="B6TUA0"/>
<protein>
    <submittedName>
        <fullName evidence="1">Uncharacterized protein</fullName>
    </submittedName>
</protein>